<dbReference type="Pfam" id="PF13359">
    <property type="entry name" value="DDE_Tnp_4"/>
    <property type="match status" value="1"/>
</dbReference>
<reference evidence="6" key="1">
    <citation type="journal article" date="2015" name="Nature">
        <title>Complex archaea that bridge the gap between prokaryotes and eukaryotes.</title>
        <authorList>
            <person name="Spang A."/>
            <person name="Saw J.H."/>
            <person name="Jorgensen S.L."/>
            <person name="Zaremba-Niedzwiedzka K."/>
            <person name="Martijn J."/>
            <person name="Lind A.E."/>
            <person name="van Eijk R."/>
            <person name="Schleper C."/>
            <person name="Guy L."/>
            <person name="Ettema T.J."/>
        </authorList>
    </citation>
    <scope>NUCLEOTIDE SEQUENCE</scope>
</reference>
<gene>
    <name evidence="6" type="ORF">LCGC14_2581830</name>
</gene>
<evidence type="ECO:0000313" key="6">
    <source>
        <dbReference type="EMBL" id="KKL07855.1"/>
    </source>
</evidence>
<evidence type="ECO:0000259" key="4">
    <source>
        <dbReference type="Pfam" id="PF13359"/>
    </source>
</evidence>
<organism evidence="6">
    <name type="scientific">marine sediment metagenome</name>
    <dbReference type="NCBI Taxonomy" id="412755"/>
    <lineage>
        <taxon>unclassified sequences</taxon>
        <taxon>metagenomes</taxon>
        <taxon>ecological metagenomes</taxon>
    </lineage>
</organism>
<dbReference type="PANTHER" id="PTHR23080">
    <property type="entry name" value="THAP DOMAIN PROTEIN"/>
    <property type="match status" value="1"/>
</dbReference>
<evidence type="ECO:0000256" key="1">
    <source>
        <dbReference type="ARBA" id="ARBA00001968"/>
    </source>
</evidence>
<proteinExistence type="predicted"/>
<comment type="caution">
    <text evidence="6">The sequence shown here is derived from an EMBL/GenBank/DDBJ whole genome shotgun (WGS) entry which is preliminary data.</text>
</comment>
<dbReference type="Pfam" id="PF13613">
    <property type="entry name" value="HTH_Tnp_4"/>
    <property type="match status" value="1"/>
</dbReference>
<evidence type="ECO:0000259" key="5">
    <source>
        <dbReference type="Pfam" id="PF13613"/>
    </source>
</evidence>
<dbReference type="GO" id="GO:0046872">
    <property type="term" value="F:metal ion binding"/>
    <property type="evidence" value="ECO:0007669"/>
    <property type="project" value="UniProtKB-KW"/>
</dbReference>
<keyword evidence="2" id="KW-0479">Metal-binding</keyword>
<dbReference type="AlphaFoldDB" id="A0A0F9AEL8"/>
<keyword evidence="3" id="KW-0472">Membrane</keyword>
<accession>A0A0F9AEL8</accession>
<comment type="cofactor">
    <cofactor evidence="1">
        <name>a divalent metal cation</name>
        <dbReference type="ChEBI" id="CHEBI:60240"/>
    </cofactor>
</comment>
<name>A0A0F9AEL8_9ZZZZ</name>
<dbReference type="EMBL" id="LAZR01043122">
    <property type="protein sequence ID" value="KKL07855.1"/>
    <property type="molecule type" value="Genomic_DNA"/>
</dbReference>
<feature type="domain" description="DDE Tnp4" evidence="4">
    <location>
        <begin position="141"/>
        <end position="299"/>
    </location>
</feature>
<keyword evidence="3" id="KW-1133">Transmembrane helix</keyword>
<feature type="domain" description="Transposase Helix-turn-helix" evidence="5">
    <location>
        <begin position="60"/>
        <end position="107"/>
    </location>
</feature>
<dbReference type="InterPro" id="IPR027805">
    <property type="entry name" value="Transposase_HTH_dom"/>
</dbReference>
<sequence length="312" mass="35469">MLSYYSLCRNEKAFKQFTGITVAEFERLYADFEPVWVAAEQKRLQRPERKRAIGGGNNYKLGPKTQLLMVMVWLRLYLTTAAVGYLFGISQSAVSRNTRRLLAVLREVSGEEFGWPDPPRKGEGRGMQEAAQAYPDLFAIVDATEQPVERPQDREQEKLHYSGKRHYPTCKTSLIVNEHGVIRAITDTSPGRTHDLTQIRQSGVLDDIPIHVGVVGDAGYIGLHNDLPNHSVATAHKAQRNHPLEQAHKDINRELSSMRVIIENVICQLKHFRILSDRFRHDVTKVHSDVFALIATLVNRRIKRRLALSNVC</sequence>
<evidence type="ECO:0000256" key="3">
    <source>
        <dbReference type="SAM" id="Phobius"/>
    </source>
</evidence>
<protein>
    <recommendedName>
        <fullName evidence="7">DDE Tnp4 domain-containing protein</fullName>
    </recommendedName>
</protein>
<keyword evidence="3" id="KW-0812">Transmembrane</keyword>
<feature type="transmembrane region" description="Helical" evidence="3">
    <location>
        <begin position="67"/>
        <end position="87"/>
    </location>
</feature>
<dbReference type="InterPro" id="IPR027806">
    <property type="entry name" value="HARBI1_dom"/>
</dbReference>
<evidence type="ECO:0000256" key="2">
    <source>
        <dbReference type="ARBA" id="ARBA00022723"/>
    </source>
</evidence>
<evidence type="ECO:0008006" key="7">
    <source>
        <dbReference type="Google" id="ProtNLM"/>
    </source>
</evidence>